<organism evidence="2">
    <name type="scientific">Notodromas monacha</name>
    <dbReference type="NCBI Taxonomy" id="399045"/>
    <lineage>
        <taxon>Eukaryota</taxon>
        <taxon>Metazoa</taxon>
        <taxon>Ecdysozoa</taxon>
        <taxon>Arthropoda</taxon>
        <taxon>Crustacea</taxon>
        <taxon>Oligostraca</taxon>
        <taxon>Ostracoda</taxon>
        <taxon>Podocopa</taxon>
        <taxon>Podocopida</taxon>
        <taxon>Cypridocopina</taxon>
        <taxon>Cypridoidea</taxon>
        <taxon>Cyprididae</taxon>
        <taxon>Notodromas</taxon>
    </lineage>
</organism>
<protein>
    <submittedName>
        <fullName evidence="2">Uncharacterized protein</fullName>
    </submittedName>
</protein>
<name>A0A7R9C007_9CRUS</name>
<proteinExistence type="predicted"/>
<evidence type="ECO:0000256" key="1">
    <source>
        <dbReference type="SAM" id="Coils"/>
    </source>
</evidence>
<dbReference type="EMBL" id="CAJPEX010006158">
    <property type="protein sequence ID" value="CAG0923954.1"/>
    <property type="molecule type" value="Genomic_DNA"/>
</dbReference>
<feature type="coiled-coil region" evidence="1">
    <location>
        <begin position="100"/>
        <end position="142"/>
    </location>
</feature>
<keyword evidence="3" id="KW-1185">Reference proteome</keyword>
<dbReference type="AlphaFoldDB" id="A0A7R9C007"/>
<gene>
    <name evidence="2" type="ORF">NMOB1V02_LOCUS11413</name>
</gene>
<keyword evidence="1" id="KW-0175">Coiled coil</keyword>
<sequence>MGVVFFQAKLRDVRNVMISVEQMCNDFMKEQNDKMARTEEMLVLRLQREKDAEIARKFATLTKENDAILEEHKAVVEAQLRQEFDAKFRRERSKILTEYAQHWEDALARADERQVMLENQFRDHVNEKRRAWKEKLERMQRMERDLCEAKIEALRISNPKRSLEVLDPALADKYVDTMEDFDDTLKDGSIEFHEKNNVGNQTSLDLLIIHPQEEANAKMRNILNGEQVKLAEALNHQAQLADLLQHEHEMAMKKLRSDLAQDFEARLKATLETERLNSKTTLVARLREAAKN</sequence>
<feature type="non-terminal residue" evidence="2">
    <location>
        <position position="1"/>
    </location>
</feature>
<dbReference type="Proteomes" id="UP000678499">
    <property type="component" value="Unassembled WGS sequence"/>
</dbReference>
<dbReference type="EMBL" id="OA888195">
    <property type="protein sequence ID" value="CAD7283802.1"/>
    <property type="molecule type" value="Genomic_DNA"/>
</dbReference>
<evidence type="ECO:0000313" key="2">
    <source>
        <dbReference type="EMBL" id="CAD7283802.1"/>
    </source>
</evidence>
<reference evidence="2" key="1">
    <citation type="submission" date="2020-11" db="EMBL/GenBank/DDBJ databases">
        <authorList>
            <person name="Tran Van P."/>
        </authorList>
    </citation>
    <scope>NUCLEOTIDE SEQUENCE</scope>
</reference>
<evidence type="ECO:0000313" key="3">
    <source>
        <dbReference type="Proteomes" id="UP000678499"/>
    </source>
</evidence>
<accession>A0A7R9C007</accession>